<gene>
    <name evidence="6" type="ORF">FM069_13630</name>
</gene>
<dbReference type="GO" id="GO:0003700">
    <property type="term" value="F:DNA-binding transcription factor activity"/>
    <property type="evidence" value="ECO:0007669"/>
    <property type="project" value="TreeGrafter"/>
</dbReference>
<sequence length="253" mass="28507">MPSDSMDAAVSLTSKSVSAVRIEAVPIVANSSCRGVRVAAPGQREKTKSQRRLKILEVASRQFKEQGFEKTRIEEIARQADVAPGTVYNYFPTKDILLMELVAYHREHSPKALASLLSAPPLEPTRAFLQFYTVMAEESLRYLDKLLWRHALAAFAAGSWHEAMEKRWQHERELITYQVAIAKSLQHEGVLPRDLDVAALVEVIHACGFCYWQQFLVRDDFDFPLFLDKLRANLDFIFASVVPPAPHAPSAGQ</sequence>
<accession>A0A553GXE9</accession>
<dbReference type="PANTHER" id="PTHR30055:SF234">
    <property type="entry name" value="HTH-TYPE TRANSCRIPTIONAL REGULATOR BETI"/>
    <property type="match status" value="1"/>
</dbReference>
<dbReference type="Gene3D" id="1.10.357.10">
    <property type="entry name" value="Tetracycline Repressor, domain 2"/>
    <property type="match status" value="1"/>
</dbReference>
<feature type="DNA-binding region" description="H-T-H motif" evidence="4">
    <location>
        <begin position="72"/>
        <end position="91"/>
    </location>
</feature>
<dbReference type="OrthoDB" id="116240at2"/>
<evidence type="ECO:0000256" key="4">
    <source>
        <dbReference type="PROSITE-ProRule" id="PRU00335"/>
    </source>
</evidence>
<dbReference type="InterPro" id="IPR050109">
    <property type="entry name" value="HTH-type_TetR-like_transc_reg"/>
</dbReference>
<keyword evidence="1" id="KW-0805">Transcription regulation</keyword>
<evidence type="ECO:0000259" key="5">
    <source>
        <dbReference type="PROSITE" id="PS50977"/>
    </source>
</evidence>
<feature type="domain" description="HTH tetR-type" evidence="5">
    <location>
        <begin position="49"/>
        <end position="109"/>
    </location>
</feature>
<dbReference type="SUPFAM" id="SSF46689">
    <property type="entry name" value="Homeodomain-like"/>
    <property type="match status" value="1"/>
</dbReference>
<comment type="caution">
    <text evidence="6">The sequence shown here is derived from an EMBL/GenBank/DDBJ whole genome shotgun (WGS) entry which is preliminary data.</text>
</comment>
<dbReference type="PROSITE" id="PS50977">
    <property type="entry name" value="HTH_TETR_2"/>
    <property type="match status" value="1"/>
</dbReference>
<dbReference type="InterPro" id="IPR009057">
    <property type="entry name" value="Homeodomain-like_sf"/>
</dbReference>
<dbReference type="Proteomes" id="UP000315235">
    <property type="component" value="Unassembled WGS sequence"/>
</dbReference>
<evidence type="ECO:0000256" key="3">
    <source>
        <dbReference type="ARBA" id="ARBA00023163"/>
    </source>
</evidence>
<evidence type="ECO:0000313" key="7">
    <source>
        <dbReference type="Proteomes" id="UP000315235"/>
    </source>
</evidence>
<dbReference type="InterPro" id="IPR001647">
    <property type="entry name" value="HTH_TetR"/>
</dbReference>
<dbReference type="PRINTS" id="PR00455">
    <property type="entry name" value="HTHTETR"/>
</dbReference>
<evidence type="ECO:0000313" key="6">
    <source>
        <dbReference type="EMBL" id="TRX74170.1"/>
    </source>
</evidence>
<name>A0A553GXE9_9PSED</name>
<keyword evidence="7" id="KW-1185">Reference proteome</keyword>
<proteinExistence type="predicted"/>
<dbReference type="Pfam" id="PF00440">
    <property type="entry name" value="TetR_N"/>
    <property type="match status" value="1"/>
</dbReference>
<protein>
    <submittedName>
        <fullName evidence="6">TetR/AcrR family transcriptional regulator</fullName>
    </submittedName>
</protein>
<dbReference type="GO" id="GO:0000976">
    <property type="term" value="F:transcription cis-regulatory region binding"/>
    <property type="evidence" value="ECO:0007669"/>
    <property type="project" value="TreeGrafter"/>
</dbReference>
<reference evidence="6 7" key="1">
    <citation type="submission" date="2019-07" db="EMBL/GenBank/DDBJ databases">
        <title>Pseudomonas mangiferae sp. nov., isolated from bark of mango tree in Thailand.</title>
        <authorList>
            <person name="Srisuk N."/>
            <person name="Anurat P."/>
        </authorList>
    </citation>
    <scope>NUCLEOTIDE SEQUENCE [LARGE SCALE GENOMIC DNA]</scope>
    <source>
        <strain evidence="6 7">DMKU_BBB3-04</strain>
    </source>
</reference>
<organism evidence="6 7">
    <name type="scientific">Pseudomonas mangiferae</name>
    <dbReference type="NCBI Taxonomy" id="2593654"/>
    <lineage>
        <taxon>Bacteria</taxon>
        <taxon>Pseudomonadati</taxon>
        <taxon>Pseudomonadota</taxon>
        <taxon>Gammaproteobacteria</taxon>
        <taxon>Pseudomonadales</taxon>
        <taxon>Pseudomonadaceae</taxon>
        <taxon>Pseudomonas</taxon>
    </lineage>
</organism>
<keyword evidence="3" id="KW-0804">Transcription</keyword>
<dbReference type="EMBL" id="VJOY01000009">
    <property type="protein sequence ID" value="TRX74170.1"/>
    <property type="molecule type" value="Genomic_DNA"/>
</dbReference>
<dbReference type="PANTHER" id="PTHR30055">
    <property type="entry name" value="HTH-TYPE TRANSCRIPTIONAL REGULATOR RUTR"/>
    <property type="match status" value="1"/>
</dbReference>
<keyword evidence="2 4" id="KW-0238">DNA-binding</keyword>
<evidence type="ECO:0000256" key="1">
    <source>
        <dbReference type="ARBA" id="ARBA00023015"/>
    </source>
</evidence>
<evidence type="ECO:0000256" key="2">
    <source>
        <dbReference type="ARBA" id="ARBA00023125"/>
    </source>
</evidence>
<dbReference type="AlphaFoldDB" id="A0A553GXE9"/>